<keyword evidence="1" id="KW-0560">Oxidoreductase</keyword>
<evidence type="ECO:0000313" key="4">
    <source>
        <dbReference type="Proteomes" id="UP001583172"/>
    </source>
</evidence>
<dbReference type="InterPro" id="IPR050411">
    <property type="entry name" value="AlphaKG_dependent_hydroxylases"/>
</dbReference>
<dbReference type="PANTHER" id="PTHR10696">
    <property type="entry name" value="GAMMA-BUTYROBETAINE HYDROXYLASE-RELATED"/>
    <property type="match status" value="1"/>
</dbReference>
<sequence length="262" mass="28226">MSMREIFVVFAGLASHVSSRRGRQSGGQMITHIVDLSVPGGHVLPAPFANRSLPFHTDPAADILAMFVVQPSLSGGHGFFSPVATVYNKLVTHRPDLLHELAAPNWPFAGPGAGHQAVIRRPVMFLGPASGAPEMLFSRGALIRSASSAASMPCLTPAQNAALDAVHFAARDAACRVEYTAGDVLFVNNRRVLHGRESFHDGPQLSGSSSGGLKRHMLRLWLQDEEYAGIPPAPIADVWATRFADHDHKEHDEGWPLQPNLS</sequence>
<evidence type="ECO:0000313" key="3">
    <source>
        <dbReference type="EMBL" id="KAL1843462.1"/>
    </source>
</evidence>
<dbReference type="InterPro" id="IPR042098">
    <property type="entry name" value="TauD-like_sf"/>
</dbReference>
<dbReference type="PANTHER" id="PTHR10696:SF54">
    <property type="entry name" value="FAMILY OXIDOREDUCTASE, PUTATIVE (AFU_ORTHOLOGUE AFUA_4G13850)-RELATED"/>
    <property type="match status" value="1"/>
</dbReference>
<proteinExistence type="predicted"/>
<evidence type="ECO:0000259" key="2">
    <source>
        <dbReference type="Pfam" id="PF02668"/>
    </source>
</evidence>
<organism evidence="3 4">
    <name type="scientific">Humicola insolens</name>
    <name type="common">Soft-rot fungus</name>
    <dbReference type="NCBI Taxonomy" id="85995"/>
    <lineage>
        <taxon>Eukaryota</taxon>
        <taxon>Fungi</taxon>
        <taxon>Dikarya</taxon>
        <taxon>Ascomycota</taxon>
        <taxon>Pezizomycotina</taxon>
        <taxon>Sordariomycetes</taxon>
        <taxon>Sordariomycetidae</taxon>
        <taxon>Sordariales</taxon>
        <taxon>Chaetomiaceae</taxon>
        <taxon>Mycothermus</taxon>
    </lineage>
</organism>
<dbReference type="Pfam" id="PF02668">
    <property type="entry name" value="TauD"/>
    <property type="match status" value="1"/>
</dbReference>
<reference evidence="3 4" key="1">
    <citation type="journal article" date="2024" name="Commun. Biol.">
        <title>Comparative genomic analysis of thermophilic fungi reveals convergent evolutionary adaptations and gene losses.</title>
        <authorList>
            <person name="Steindorff A.S."/>
            <person name="Aguilar-Pontes M.V."/>
            <person name="Robinson A.J."/>
            <person name="Andreopoulos B."/>
            <person name="LaButti K."/>
            <person name="Kuo A."/>
            <person name="Mondo S."/>
            <person name="Riley R."/>
            <person name="Otillar R."/>
            <person name="Haridas S."/>
            <person name="Lipzen A."/>
            <person name="Grimwood J."/>
            <person name="Schmutz J."/>
            <person name="Clum A."/>
            <person name="Reid I.D."/>
            <person name="Moisan M.C."/>
            <person name="Butler G."/>
            <person name="Nguyen T.T.M."/>
            <person name="Dewar K."/>
            <person name="Conant G."/>
            <person name="Drula E."/>
            <person name="Henrissat B."/>
            <person name="Hansel C."/>
            <person name="Singer S."/>
            <person name="Hutchinson M.I."/>
            <person name="de Vries R.P."/>
            <person name="Natvig D.O."/>
            <person name="Powell A.J."/>
            <person name="Tsang A."/>
            <person name="Grigoriev I.V."/>
        </authorList>
    </citation>
    <scope>NUCLEOTIDE SEQUENCE [LARGE SCALE GENOMIC DNA]</scope>
    <source>
        <strain evidence="3 4">CBS 620.91</strain>
    </source>
</reference>
<name>A0ABR3VNH8_HUMIN</name>
<keyword evidence="4" id="KW-1185">Reference proteome</keyword>
<feature type="domain" description="TauD/TfdA-like" evidence="2">
    <location>
        <begin position="20"/>
        <end position="221"/>
    </location>
</feature>
<dbReference type="InterPro" id="IPR003819">
    <property type="entry name" value="TauD/TfdA-like"/>
</dbReference>
<comment type="caution">
    <text evidence="3">The sequence shown here is derived from an EMBL/GenBank/DDBJ whole genome shotgun (WGS) entry which is preliminary data.</text>
</comment>
<accession>A0ABR3VNH8</accession>
<dbReference type="Gene3D" id="3.60.130.10">
    <property type="entry name" value="Clavaminate synthase-like"/>
    <property type="match status" value="1"/>
</dbReference>
<evidence type="ECO:0000256" key="1">
    <source>
        <dbReference type="ARBA" id="ARBA00023002"/>
    </source>
</evidence>
<gene>
    <name evidence="3" type="ORF">VTJ49DRAFT_1572</name>
</gene>
<dbReference type="EMBL" id="JAZGSY010000016">
    <property type="protein sequence ID" value="KAL1843462.1"/>
    <property type="molecule type" value="Genomic_DNA"/>
</dbReference>
<dbReference type="SUPFAM" id="SSF51197">
    <property type="entry name" value="Clavaminate synthase-like"/>
    <property type="match status" value="1"/>
</dbReference>
<protein>
    <recommendedName>
        <fullName evidence="2">TauD/TfdA-like domain-containing protein</fullName>
    </recommendedName>
</protein>
<dbReference type="Proteomes" id="UP001583172">
    <property type="component" value="Unassembled WGS sequence"/>
</dbReference>